<evidence type="ECO:0000313" key="2">
    <source>
        <dbReference type="EMBL" id="GES85477.1"/>
    </source>
</evidence>
<name>A0A2Z6QW89_9GLOM</name>
<evidence type="ECO:0000313" key="1">
    <source>
        <dbReference type="EMBL" id="GBB84466.1"/>
    </source>
</evidence>
<protein>
    <submittedName>
        <fullName evidence="1">Uncharacterized protein</fullName>
    </submittedName>
</protein>
<dbReference type="Proteomes" id="UP000247702">
    <property type="component" value="Unassembled WGS sequence"/>
</dbReference>
<sequence>MDLVNNDKLYNEYENLEKNLVDNDKYENLKKDFVNKDEVFYNEYKNLVGDIKGLSDIKSDNNNEPLFKLNFNMLAKAKQFTQ</sequence>
<reference evidence="1 3" key="1">
    <citation type="submission" date="2017-11" db="EMBL/GenBank/DDBJ databases">
        <title>The genome of Rhizophagus clarus HR1 reveals common genetic basis of auxotrophy among arbuscular mycorrhizal fungi.</title>
        <authorList>
            <person name="Kobayashi Y."/>
        </authorList>
    </citation>
    <scope>NUCLEOTIDE SEQUENCE [LARGE SCALE GENOMIC DNA]</scope>
    <source>
        <strain evidence="1 3">HR1</strain>
    </source>
</reference>
<dbReference type="EMBL" id="BLAL01000156">
    <property type="protein sequence ID" value="GES85477.1"/>
    <property type="molecule type" value="Genomic_DNA"/>
</dbReference>
<dbReference type="AlphaFoldDB" id="A0A2Z6QW89"/>
<keyword evidence="3" id="KW-1185">Reference proteome</keyword>
<accession>A0A2Z6QW89</accession>
<dbReference type="EMBL" id="BEXD01000118">
    <property type="protein sequence ID" value="GBB84466.1"/>
    <property type="molecule type" value="Genomic_DNA"/>
</dbReference>
<proteinExistence type="predicted"/>
<organism evidence="1 3">
    <name type="scientific">Rhizophagus clarus</name>
    <dbReference type="NCBI Taxonomy" id="94130"/>
    <lineage>
        <taxon>Eukaryota</taxon>
        <taxon>Fungi</taxon>
        <taxon>Fungi incertae sedis</taxon>
        <taxon>Mucoromycota</taxon>
        <taxon>Glomeromycotina</taxon>
        <taxon>Glomeromycetes</taxon>
        <taxon>Glomerales</taxon>
        <taxon>Glomeraceae</taxon>
        <taxon>Rhizophagus</taxon>
    </lineage>
</organism>
<dbReference type="Proteomes" id="UP000615446">
    <property type="component" value="Unassembled WGS sequence"/>
</dbReference>
<reference evidence="2" key="2">
    <citation type="submission" date="2019-10" db="EMBL/GenBank/DDBJ databases">
        <title>Conservation and host-specific expression of non-tandemly repeated heterogenous ribosome RNA gene in arbuscular mycorrhizal fungi.</title>
        <authorList>
            <person name="Maeda T."/>
            <person name="Kobayashi Y."/>
            <person name="Nakagawa T."/>
            <person name="Ezawa T."/>
            <person name="Yamaguchi K."/>
            <person name="Bino T."/>
            <person name="Nishimoto Y."/>
            <person name="Shigenobu S."/>
            <person name="Kawaguchi M."/>
        </authorList>
    </citation>
    <scope>NUCLEOTIDE SEQUENCE</scope>
    <source>
        <strain evidence="2">HR1</strain>
    </source>
</reference>
<evidence type="ECO:0000313" key="3">
    <source>
        <dbReference type="Proteomes" id="UP000247702"/>
    </source>
</evidence>
<gene>
    <name evidence="2" type="ORF">RCL2_001258300</name>
    <name evidence="1" type="ORF">RclHR1_11030001</name>
</gene>
<comment type="caution">
    <text evidence="1">The sequence shown here is derived from an EMBL/GenBank/DDBJ whole genome shotgun (WGS) entry which is preliminary data.</text>
</comment>